<gene>
    <name evidence="1" type="ORF">M436DRAFT_81439</name>
</gene>
<proteinExistence type="predicted"/>
<sequence>MDTLTDIYRYTYPNAVDGQTEDISGHMVDQTGSVIDPDGLALCHKGIDSKKGVLLDVVGVFYYLAAPGIWGGSTETSRGIEEALHEFDQRYNGAGMPNFKLRQAYCWWIDNFLGTVEDNYGAWVDSEVWNKLGDDKLNTALTAADTQWARTDLKGNGGASRSKFKFPRDASGGGIYNA</sequence>
<dbReference type="Proteomes" id="UP000027730">
    <property type="component" value="Unassembled WGS sequence"/>
</dbReference>
<dbReference type="EMBL" id="KL584708">
    <property type="protein sequence ID" value="KEQ74027.1"/>
    <property type="molecule type" value="Genomic_DNA"/>
</dbReference>
<reference evidence="1 2" key="1">
    <citation type="journal article" date="2014" name="BMC Genomics">
        <title>Genome sequencing of four Aureobasidium pullulans varieties: biotechnological potential, stress tolerance, and description of new species.</title>
        <authorList>
            <person name="Gostin Ar C."/>
            <person name="Ohm R.A."/>
            <person name="Kogej T."/>
            <person name="Sonjak S."/>
            <person name="Turk M."/>
            <person name="Zajc J."/>
            <person name="Zalar P."/>
            <person name="Grube M."/>
            <person name="Sun H."/>
            <person name="Han J."/>
            <person name="Sharma A."/>
            <person name="Chiniquy J."/>
            <person name="Ngan C.Y."/>
            <person name="Lipzen A."/>
            <person name="Barry K."/>
            <person name="Grigoriev I.V."/>
            <person name="Gunde-Cimerman N."/>
        </authorList>
    </citation>
    <scope>NUCLEOTIDE SEQUENCE [LARGE SCALE GENOMIC DNA]</scope>
    <source>
        <strain evidence="1 2">CBS 147.97</strain>
    </source>
</reference>
<dbReference type="HOGENOM" id="CLU_1510289_0_0_1"/>
<keyword evidence="2" id="KW-1185">Reference proteome</keyword>
<evidence type="ECO:0000313" key="1">
    <source>
        <dbReference type="EMBL" id="KEQ74027.1"/>
    </source>
</evidence>
<dbReference type="AlphaFoldDB" id="A0A074WWA6"/>
<dbReference type="RefSeq" id="XP_013428309.1">
    <property type="nucleotide sequence ID" value="XM_013572855.1"/>
</dbReference>
<accession>A0A074WWA6</accession>
<organism evidence="1 2">
    <name type="scientific">Aureobasidium namibiae CBS 147.97</name>
    <dbReference type="NCBI Taxonomy" id="1043004"/>
    <lineage>
        <taxon>Eukaryota</taxon>
        <taxon>Fungi</taxon>
        <taxon>Dikarya</taxon>
        <taxon>Ascomycota</taxon>
        <taxon>Pezizomycotina</taxon>
        <taxon>Dothideomycetes</taxon>
        <taxon>Dothideomycetidae</taxon>
        <taxon>Dothideales</taxon>
        <taxon>Saccotheciaceae</taxon>
        <taxon>Aureobasidium</taxon>
    </lineage>
</organism>
<dbReference type="GeneID" id="25416784"/>
<name>A0A074WWA6_9PEZI</name>
<protein>
    <submittedName>
        <fullName evidence="1">Uncharacterized protein</fullName>
    </submittedName>
</protein>
<evidence type="ECO:0000313" key="2">
    <source>
        <dbReference type="Proteomes" id="UP000027730"/>
    </source>
</evidence>